<dbReference type="InterPro" id="IPR002110">
    <property type="entry name" value="Ankyrin_rpt"/>
</dbReference>
<feature type="transmembrane region" description="Helical" evidence="1">
    <location>
        <begin position="672"/>
        <end position="691"/>
    </location>
</feature>
<evidence type="ECO:0000256" key="1">
    <source>
        <dbReference type="SAM" id="Phobius"/>
    </source>
</evidence>
<dbReference type="AlphaFoldDB" id="A0AAP0GTM0"/>
<dbReference type="GO" id="GO:0016020">
    <property type="term" value="C:membrane"/>
    <property type="evidence" value="ECO:0007669"/>
    <property type="project" value="TreeGrafter"/>
</dbReference>
<reference evidence="3 4" key="1">
    <citation type="submission" date="2024-04" db="EMBL/GenBank/DDBJ databases">
        <title>The reference genome of an endangered Asteraceae, Deinandra increscens subsp. villosa, native to the Central Coast of California.</title>
        <authorList>
            <person name="Guilliams M."/>
            <person name="Hasenstab-Lehman K."/>
            <person name="Meyer R."/>
            <person name="Mcevoy S."/>
        </authorList>
    </citation>
    <scope>NUCLEOTIDE SEQUENCE [LARGE SCALE GENOMIC DNA]</scope>
    <source>
        <tissue evidence="3">Leaf</tissue>
    </source>
</reference>
<keyword evidence="1" id="KW-0472">Membrane</keyword>
<feature type="domain" description="PGG" evidence="2">
    <location>
        <begin position="552"/>
        <end position="665"/>
    </location>
</feature>
<gene>
    <name evidence="3" type="ORF">SSX86_018516</name>
</gene>
<keyword evidence="1" id="KW-1133">Transmembrane helix</keyword>
<evidence type="ECO:0000313" key="4">
    <source>
        <dbReference type="Proteomes" id="UP001408789"/>
    </source>
</evidence>
<sequence>MSKTTMAPSSTKYPHPIYMDPDLQNIPKLTNETVHYWKLAMLNHIEANGLTAFIDGSIQPPAVDNPDYAEWKEMDDIVHTSITSTIPDDFFERIMSSPSITGKELSAAELWKFIIENVYRPPGMNHPDRVSIHVEGRCNIIRYLPLHKAALEGNLHSLEKILKNEPTAVRAMITGASETALMIASQKKGNNDFVKKLISLMTPEDLAIQSSFGRTAMFGAAMVGNVDAMKLMVDKNPRLPNISDMGNQIPLHLAASTAQKDSVNYLMKVTNEEFLKDLRGVLVHALILGGFFDICLSLLQRFPTLAVIDISPLESLTMRHSAFLSGVDFNFWERMVYSYLPDELENLKNYCVSGDTENPKEEVSTVPQIKRIQEKKVMHNQALQLLIFICFEVGKMESKKVRDIIGHPLAHAASMGNVEVVEEILTIFPNAIHLLNPNKHSVFHMAILNRKANVFNLIYQVTTLRHLFLAQRDVSYNTALHLVAHFGGENGDNDIRSSGPGAALQMQRELQWFKEVERLSWPQDQETWNINGKTPSQIFTETHELLAKEGEQWMKDRANSGIIIATLIATIVFTSAITVPGGTNNDTGLPIFSKHKAFIIFAVSDALALFMSASSMLMFLGILTARYAVQDFLYTLPKRLIIALITLFLSIIFMMIAFTSTLYLVFGNEKRWVLALVSSMATIPVLLFATLQFKPLLEIVSSTYGSGIFGKRGDRILL</sequence>
<keyword evidence="4" id="KW-1185">Reference proteome</keyword>
<dbReference type="Pfam" id="PF12796">
    <property type="entry name" value="Ank_2"/>
    <property type="match status" value="1"/>
</dbReference>
<proteinExistence type="predicted"/>
<dbReference type="PANTHER" id="PTHR24177:SF292">
    <property type="entry name" value="ANKYRIN REPEAT FAMILY PROTEIN-RELATED"/>
    <property type="match status" value="1"/>
</dbReference>
<dbReference type="SMART" id="SM00248">
    <property type="entry name" value="ANK"/>
    <property type="match status" value="6"/>
</dbReference>
<dbReference type="Pfam" id="PF13962">
    <property type="entry name" value="PGG"/>
    <property type="match status" value="1"/>
</dbReference>
<dbReference type="SUPFAM" id="SSF48403">
    <property type="entry name" value="Ankyrin repeat"/>
    <property type="match status" value="1"/>
</dbReference>
<dbReference type="EMBL" id="JBCNJP010000019">
    <property type="protein sequence ID" value="KAK9061336.1"/>
    <property type="molecule type" value="Genomic_DNA"/>
</dbReference>
<feature type="transmembrane region" description="Helical" evidence="1">
    <location>
        <begin position="281"/>
        <end position="299"/>
    </location>
</feature>
<feature type="transmembrane region" description="Helical" evidence="1">
    <location>
        <begin position="558"/>
        <end position="577"/>
    </location>
</feature>
<dbReference type="Proteomes" id="UP001408789">
    <property type="component" value="Unassembled WGS sequence"/>
</dbReference>
<organism evidence="3 4">
    <name type="scientific">Deinandra increscens subsp. villosa</name>
    <dbReference type="NCBI Taxonomy" id="3103831"/>
    <lineage>
        <taxon>Eukaryota</taxon>
        <taxon>Viridiplantae</taxon>
        <taxon>Streptophyta</taxon>
        <taxon>Embryophyta</taxon>
        <taxon>Tracheophyta</taxon>
        <taxon>Spermatophyta</taxon>
        <taxon>Magnoliopsida</taxon>
        <taxon>eudicotyledons</taxon>
        <taxon>Gunneridae</taxon>
        <taxon>Pentapetalae</taxon>
        <taxon>asterids</taxon>
        <taxon>campanulids</taxon>
        <taxon>Asterales</taxon>
        <taxon>Asteraceae</taxon>
        <taxon>Asteroideae</taxon>
        <taxon>Heliantheae alliance</taxon>
        <taxon>Madieae</taxon>
        <taxon>Madiinae</taxon>
        <taxon>Deinandra</taxon>
    </lineage>
</organism>
<dbReference type="Gene3D" id="1.25.40.20">
    <property type="entry name" value="Ankyrin repeat-containing domain"/>
    <property type="match status" value="2"/>
</dbReference>
<dbReference type="InterPro" id="IPR036770">
    <property type="entry name" value="Ankyrin_rpt-contain_sf"/>
</dbReference>
<dbReference type="InterPro" id="IPR026961">
    <property type="entry name" value="PGG_dom"/>
</dbReference>
<dbReference type="PANTHER" id="PTHR24177">
    <property type="entry name" value="CASKIN"/>
    <property type="match status" value="1"/>
</dbReference>
<accession>A0AAP0GTM0</accession>
<feature type="transmembrane region" description="Helical" evidence="1">
    <location>
        <begin position="640"/>
        <end position="666"/>
    </location>
</feature>
<protein>
    <recommendedName>
        <fullName evidence="2">PGG domain-containing protein</fullName>
    </recommendedName>
</protein>
<keyword evidence="1" id="KW-0812">Transmembrane</keyword>
<name>A0AAP0GTM0_9ASTR</name>
<evidence type="ECO:0000313" key="3">
    <source>
        <dbReference type="EMBL" id="KAK9061336.1"/>
    </source>
</evidence>
<comment type="caution">
    <text evidence="3">The sequence shown here is derived from an EMBL/GenBank/DDBJ whole genome shotgun (WGS) entry which is preliminary data.</text>
</comment>
<evidence type="ECO:0000259" key="2">
    <source>
        <dbReference type="Pfam" id="PF13962"/>
    </source>
</evidence>
<feature type="transmembrane region" description="Helical" evidence="1">
    <location>
        <begin position="597"/>
        <end position="628"/>
    </location>
</feature>